<dbReference type="InterPro" id="IPR004101">
    <property type="entry name" value="Mur_ligase_C"/>
</dbReference>
<feature type="binding site" evidence="7">
    <location>
        <position position="54"/>
    </location>
    <ligand>
        <name>UDP-N-acetyl-alpha-D-muramoyl-L-alanyl-D-glutamate</name>
        <dbReference type="ChEBI" id="CHEBI:83900"/>
    </ligand>
</feature>
<keyword evidence="7" id="KW-0547">Nucleotide-binding</keyword>
<comment type="cofactor">
    <cofactor evidence="7">
        <name>Mg(2+)</name>
        <dbReference type="ChEBI" id="CHEBI:18420"/>
    </cofactor>
</comment>
<feature type="binding site" evidence="7">
    <location>
        <position position="413"/>
    </location>
    <ligand>
        <name>meso-2,6-diaminopimelate</name>
        <dbReference type="ChEBI" id="CHEBI:57791"/>
    </ligand>
</feature>
<dbReference type="Pfam" id="PF08245">
    <property type="entry name" value="Mur_ligase_M"/>
    <property type="match status" value="1"/>
</dbReference>
<evidence type="ECO:0000259" key="11">
    <source>
        <dbReference type="Pfam" id="PF02875"/>
    </source>
</evidence>
<feature type="binding site" evidence="7">
    <location>
        <position position="209"/>
    </location>
    <ligand>
        <name>UDP-N-acetyl-alpha-D-muramoyl-L-alanyl-D-glutamate</name>
        <dbReference type="ChEBI" id="CHEBI:83900"/>
    </ligand>
</feature>
<keyword evidence="7" id="KW-0963">Cytoplasm</keyword>
<feature type="binding site" evidence="7">
    <location>
        <begin position="140"/>
        <end position="146"/>
    </location>
    <ligand>
        <name>ATP</name>
        <dbReference type="ChEBI" id="CHEBI:30616"/>
    </ligand>
</feature>
<dbReference type="GO" id="GO:0005737">
    <property type="term" value="C:cytoplasm"/>
    <property type="evidence" value="ECO:0007669"/>
    <property type="project" value="UniProtKB-SubCell"/>
</dbReference>
<dbReference type="PANTHER" id="PTHR23135:SF4">
    <property type="entry name" value="UDP-N-ACETYLMURAMOYL-L-ALANYL-D-GLUTAMATE--2,6-DIAMINOPIMELATE LIGASE MURE HOMOLOG, CHLOROPLASTIC"/>
    <property type="match status" value="1"/>
</dbReference>
<dbReference type="SUPFAM" id="SSF63418">
    <property type="entry name" value="MurE/MurF N-terminal domain"/>
    <property type="match status" value="1"/>
</dbReference>
<comment type="similarity">
    <text evidence="1 7">Belongs to the MurCDEF family. MurE subfamily.</text>
</comment>
<dbReference type="Proteomes" id="UP000567922">
    <property type="component" value="Unassembled WGS sequence"/>
</dbReference>
<comment type="catalytic activity">
    <reaction evidence="7">
        <text>UDP-N-acetyl-alpha-D-muramoyl-L-alanyl-D-glutamate + meso-2,6-diaminopimelate + ATP = UDP-N-acetyl-alpha-D-muramoyl-L-alanyl-gamma-D-glutamyl-meso-2,6-diaminopimelate + ADP + phosphate + H(+)</text>
        <dbReference type="Rhea" id="RHEA:23676"/>
        <dbReference type="ChEBI" id="CHEBI:15378"/>
        <dbReference type="ChEBI" id="CHEBI:30616"/>
        <dbReference type="ChEBI" id="CHEBI:43474"/>
        <dbReference type="ChEBI" id="CHEBI:57791"/>
        <dbReference type="ChEBI" id="CHEBI:83900"/>
        <dbReference type="ChEBI" id="CHEBI:83905"/>
        <dbReference type="ChEBI" id="CHEBI:456216"/>
        <dbReference type="EC" id="6.3.2.13"/>
    </reaction>
</comment>
<dbReference type="GO" id="GO:0009252">
    <property type="term" value="P:peptidoglycan biosynthetic process"/>
    <property type="evidence" value="ECO:0007669"/>
    <property type="project" value="UniProtKB-UniRule"/>
</dbReference>
<accession>A0A839RPZ3</accession>
<keyword evidence="2 7" id="KW-0132">Cell division</keyword>
<keyword evidence="7 13" id="KW-0436">Ligase</keyword>
<dbReference type="EMBL" id="JACHWS010000003">
    <property type="protein sequence ID" value="MBB3038875.1"/>
    <property type="molecule type" value="Genomic_DNA"/>
</dbReference>
<dbReference type="GO" id="GO:0008765">
    <property type="term" value="F:UDP-N-acetylmuramoylalanyl-D-glutamate-2,6-diaminopimelate ligase activity"/>
    <property type="evidence" value="ECO:0007669"/>
    <property type="project" value="UniProtKB-UniRule"/>
</dbReference>
<comment type="caution">
    <text evidence="13">The sequence shown here is derived from an EMBL/GenBank/DDBJ whole genome shotgun (WGS) entry which is preliminary data.</text>
</comment>
<dbReference type="GO" id="GO:0071555">
    <property type="term" value="P:cell wall organization"/>
    <property type="evidence" value="ECO:0007669"/>
    <property type="project" value="UniProtKB-KW"/>
</dbReference>
<feature type="region of interest" description="Disordered" evidence="9">
    <location>
        <begin position="1"/>
        <end position="25"/>
    </location>
</feature>
<dbReference type="RefSeq" id="WP_064439476.1">
    <property type="nucleotide sequence ID" value="NZ_BDDI01000004.1"/>
</dbReference>
<dbReference type="UniPathway" id="UPA00219"/>
<evidence type="ECO:0000256" key="2">
    <source>
        <dbReference type="ARBA" id="ARBA00022618"/>
    </source>
</evidence>
<protein>
    <recommendedName>
        <fullName evidence="7">UDP-N-acetylmuramoyl-L-alanyl-D-glutamate--2,6-diaminopimelate ligase</fullName>
        <ecNumber evidence="7">6.3.2.13</ecNumber>
    </recommendedName>
    <alternativeName>
        <fullName evidence="7">Meso-A2pm-adding enzyme</fullName>
    </alternativeName>
    <alternativeName>
        <fullName evidence="7">Meso-diaminopimelate-adding enzyme</fullName>
    </alternativeName>
    <alternativeName>
        <fullName evidence="7">UDP-MurNAc-L-Ala-D-Glu:meso-diaminopimelate ligase</fullName>
    </alternativeName>
    <alternativeName>
        <fullName evidence="7">UDP-MurNAc-tripeptide synthetase</fullName>
    </alternativeName>
    <alternativeName>
        <fullName evidence="7">UDP-N-acetylmuramyl-tripeptide synthetase</fullName>
    </alternativeName>
</protein>
<keyword evidence="7" id="KW-0067">ATP-binding</keyword>
<dbReference type="GO" id="GO:0051301">
    <property type="term" value="P:cell division"/>
    <property type="evidence" value="ECO:0007669"/>
    <property type="project" value="UniProtKB-KW"/>
</dbReference>
<evidence type="ECO:0000259" key="12">
    <source>
        <dbReference type="Pfam" id="PF08245"/>
    </source>
</evidence>
<feature type="modified residue" description="N6-carboxylysine" evidence="7">
    <location>
        <position position="249"/>
    </location>
</feature>
<dbReference type="InterPro" id="IPR005761">
    <property type="entry name" value="UDP-N-AcMur-Glu-dNH2Pim_ligase"/>
</dbReference>
<dbReference type="NCBIfam" id="NF001124">
    <property type="entry name" value="PRK00139.1-2"/>
    <property type="match status" value="1"/>
</dbReference>
<organism evidence="13 14">
    <name type="scientific">Hoyosella altamirensis</name>
    <dbReference type="NCBI Taxonomy" id="616997"/>
    <lineage>
        <taxon>Bacteria</taxon>
        <taxon>Bacillati</taxon>
        <taxon>Actinomycetota</taxon>
        <taxon>Actinomycetes</taxon>
        <taxon>Mycobacteriales</taxon>
        <taxon>Hoyosellaceae</taxon>
        <taxon>Hoyosella</taxon>
    </lineage>
</organism>
<feature type="binding site" evidence="7">
    <location>
        <begin position="437"/>
        <end position="440"/>
    </location>
    <ligand>
        <name>meso-2,6-diaminopimelate</name>
        <dbReference type="ChEBI" id="CHEBI:57791"/>
    </ligand>
</feature>
<dbReference type="Gene3D" id="3.40.1390.10">
    <property type="entry name" value="MurE/MurF, N-terminal domain"/>
    <property type="match status" value="1"/>
</dbReference>
<dbReference type="NCBIfam" id="TIGR01085">
    <property type="entry name" value="murE"/>
    <property type="match status" value="1"/>
</dbReference>
<dbReference type="GO" id="GO:0000287">
    <property type="term" value="F:magnesium ion binding"/>
    <property type="evidence" value="ECO:0007669"/>
    <property type="project" value="UniProtKB-UniRule"/>
</dbReference>
<evidence type="ECO:0000256" key="3">
    <source>
        <dbReference type="ARBA" id="ARBA00022960"/>
    </source>
</evidence>
<dbReference type="Pfam" id="PF01225">
    <property type="entry name" value="Mur_ligase"/>
    <property type="match status" value="1"/>
</dbReference>
<evidence type="ECO:0000259" key="10">
    <source>
        <dbReference type="Pfam" id="PF01225"/>
    </source>
</evidence>
<dbReference type="GO" id="GO:0008360">
    <property type="term" value="P:regulation of cell shape"/>
    <property type="evidence" value="ECO:0007669"/>
    <property type="project" value="UniProtKB-KW"/>
</dbReference>
<name>A0A839RPZ3_9ACTN</name>
<proteinExistence type="inferred from homology"/>
<dbReference type="InterPro" id="IPR035911">
    <property type="entry name" value="MurE/MurF_N"/>
</dbReference>
<evidence type="ECO:0000256" key="8">
    <source>
        <dbReference type="RuleBase" id="RU004135"/>
    </source>
</evidence>
<keyword evidence="7" id="KW-0460">Magnesium</keyword>
<evidence type="ECO:0000256" key="5">
    <source>
        <dbReference type="ARBA" id="ARBA00023306"/>
    </source>
</evidence>
<keyword evidence="4 7" id="KW-0573">Peptidoglycan synthesis</keyword>
<feature type="domain" description="Mur ligase C-terminal" evidence="11">
    <location>
        <begin position="364"/>
        <end position="499"/>
    </location>
</feature>
<evidence type="ECO:0000256" key="7">
    <source>
        <dbReference type="HAMAP-Rule" id="MF_00208"/>
    </source>
</evidence>
<comment type="caution">
    <text evidence="7">Lacks conserved residue(s) required for the propagation of feature annotation.</text>
</comment>
<dbReference type="NCBIfam" id="NF001126">
    <property type="entry name" value="PRK00139.1-4"/>
    <property type="match status" value="1"/>
</dbReference>
<dbReference type="OrthoDB" id="9800958at2"/>
<comment type="PTM">
    <text evidence="7">Carboxylation is probably crucial for Mg(2+) binding and, consequently, for the gamma-phosphate positioning of ATP.</text>
</comment>
<dbReference type="GO" id="GO:0005524">
    <property type="term" value="F:ATP binding"/>
    <property type="evidence" value="ECO:0007669"/>
    <property type="project" value="UniProtKB-UniRule"/>
</dbReference>
<evidence type="ECO:0000256" key="4">
    <source>
        <dbReference type="ARBA" id="ARBA00022984"/>
    </source>
</evidence>
<dbReference type="SUPFAM" id="SSF53623">
    <property type="entry name" value="MurD-like peptide ligases, catalytic domain"/>
    <property type="match status" value="1"/>
</dbReference>
<dbReference type="Pfam" id="PF02875">
    <property type="entry name" value="Mur_ligase_C"/>
    <property type="match status" value="1"/>
</dbReference>
<dbReference type="EC" id="6.3.2.13" evidence="7"/>
<evidence type="ECO:0000313" key="14">
    <source>
        <dbReference type="Proteomes" id="UP000567922"/>
    </source>
</evidence>
<feature type="compositionally biased region" description="Gly residues" evidence="9">
    <location>
        <begin position="1"/>
        <end position="11"/>
    </location>
</feature>
<feature type="binding site" evidence="7">
    <location>
        <position position="501"/>
    </location>
    <ligand>
        <name>meso-2,6-diaminopimelate</name>
        <dbReference type="ChEBI" id="CHEBI:57791"/>
    </ligand>
</feature>
<dbReference type="PANTHER" id="PTHR23135">
    <property type="entry name" value="MUR LIGASE FAMILY MEMBER"/>
    <property type="match status" value="1"/>
</dbReference>
<evidence type="ECO:0000256" key="6">
    <source>
        <dbReference type="ARBA" id="ARBA00023316"/>
    </source>
</evidence>
<gene>
    <name evidence="7" type="primary">murE</name>
    <name evidence="13" type="ORF">FHU29_003344</name>
</gene>
<dbReference type="HAMAP" id="MF_00208">
    <property type="entry name" value="MurE"/>
    <property type="match status" value="1"/>
</dbReference>
<feature type="binding site" evidence="7">
    <location>
        <begin position="182"/>
        <end position="183"/>
    </location>
    <ligand>
        <name>UDP-N-acetyl-alpha-D-muramoyl-L-alanyl-D-glutamate</name>
        <dbReference type="ChEBI" id="CHEBI:83900"/>
    </ligand>
</feature>
<dbReference type="InterPro" id="IPR036615">
    <property type="entry name" value="Mur_ligase_C_dom_sf"/>
</dbReference>
<dbReference type="SUPFAM" id="SSF53244">
    <property type="entry name" value="MurD-like peptide ligases, peptide-binding domain"/>
    <property type="match status" value="1"/>
</dbReference>
<feature type="domain" description="Mur ligase N-terminal catalytic" evidence="10">
    <location>
        <begin position="49"/>
        <end position="122"/>
    </location>
</feature>
<dbReference type="Gene3D" id="3.90.190.20">
    <property type="entry name" value="Mur ligase, C-terminal domain"/>
    <property type="match status" value="1"/>
</dbReference>
<evidence type="ECO:0000256" key="1">
    <source>
        <dbReference type="ARBA" id="ARBA00005898"/>
    </source>
</evidence>
<sequence>MPIGQAAGGPGEEPSSPRPSTLPPASLSELLVLSGARAAAGPPVEAKTVSGVELRAQHVVVGDLFAALPGARAHGASFIPAALERGAAAILTDEAGLAHVSSDIQVPVLVHEEPRRILGDTAARIYGNPSDKLQLIGITGTSGKTTTAYLIEGGLVSAGRRAGLIGTVETRIDGKPIPSALTTPEAPQLQALLAVMAERGIDSVVMEVSSHALALGRVDGCHFAVGGFTNLSQDHLDFHRDMEDYFDTKARLFVAESRVKCERAVICVDDDWGRRMAGCAAGDVVTVSADGHPAQWLARSAQVVSTGVQVFTAERSDGRQYDVTVRLPGRYNVANSLLALAILDAAGSDTIRAARGLADVQVPGRVERIDRGQPFLAVVDYAHKPGAVEAVLATLRAQARGKIALVIGAGGNRDTGKREPMGEASARGSDVVIITDDNPRDEDSSVIRAEMLAGARRVPEAERAEIQEIGDRAKAIRVAVEWVAAHGVGDDVVLVAGKGHETGQEIRGVKHPFDDRLILADAIDAALRSEVTE</sequence>
<dbReference type="InterPro" id="IPR013221">
    <property type="entry name" value="Mur_ligase_cen"/>
</dbReference>
<dbReference type="InterPro" id="IPR036565">
    <property type="entry name" value="Mur-like_cat_sf"/>
</dbReference>
<comment type="function">
    <text evidence="7">Catalyzes the addition of meso-diaminopimelic acid to the nucleotide precursor UDP-N-acetylmuramoyl-L-alanyl-D-glutamate (UMAG) in the biosynthesis of bacterial cell-wall peptidoglycan.</text>
</comment>
<dbReference type="InterPro" id="IPR000713">
    <property type="entry name" value="Mur_ligase_N"/>
</dbReference>
<keyword evidence="6 7" id="KW-0961">Cell wall biogenesis/degradation</keyword>
<comment type="subcellular location">
    <subcellularLocation>
        <location evidence="7 8">Cytoplasm</location>
    </subcellularLocation>
</comment>
<dbReference type="AlphaFoldDB" id="A0A839RPZ3"/>
<feature type="short sequence motif" description="Meso-diaminopimelate recognition motif" evidence="7">
    <location>
        <begin position="437"/>
        <end position="440"/>
    </location>
</feature>
<feature type="domain" description="Mur ligase central" evidence="12">
    <location>
        <begin position="138"/>
        <end position="342"/>
    </location>
</feature>
<dbReference type="Gene3D" id="3.40.1190.10">
    <property type="entry name" value="Mur-like, catalytic domain"/>
    <property type="match status" value="1"/>
</dbReference>
<comment type="pathway">
    <text evidence="7 8">Cell wall biogenesis; peptidoglycan biosynthesis.</text>
</comment>
<feature type="binding site" evidence="7">
    <location>
        <position position="497"/>
    </location>
    <ligand>
        <name>meso-2,6-diaminopimelate</name>
        <dbReference type="ChEBI" id="CHEBI:57791"/>
    </ligand>
</feature>
<reference evidence="13 14" key="1">
    <citation type="submission" date="2020-08" db="EMBL/GenBank/DDBJ databases">
        <title>Sequencing the genomes of 1000 actinobacteria strains.</title>
        <authorList>
            <person name="Klenk H.-P."/>
        </authorList>
    </citation>
    <scope>NUCLEOTIDE SEQUENCE [LARGE SCALE GENOMIC DNA]</scope>
    <source>
        <strain evidence="13 14">DSM 45258</strain>
    </source>
</reference>
<keyword evidence="14" id="KW-1185">Reference proteome</keyword>
<keyword evidence="3 7" id="KW-0133">Cell shape</keyword>
<evidence type="ECO:0000313" key="13">
    <source>
        <dbReference type="EMBL" id="MBB3038875.1"/>
    </source>
</evidence>
<evidence type="ECO:0000256" key="9">
    <source>
        <dbReference type="SAM" id="MobiDB-lite"/>
    </source>
</evidence>
<keyword evidence="5 7" id="KW-0131">Cell cycle</keyword>
<feature type="binding site" evidence="7">
    <location>
        <position position="217"/>
    </location>
    <ligand>
        <name>UDP-N-acetyl-alpha-D-muramoyl-L-alanyl-D-glutamate</name>
        <dbReference type="ChEBI" id="CHEBI:83900"/>
    </ligand>
</feature>